<accession>A0A3N4JEP0</accession>
<dbReference type="Pfam" id="PF07986">
    <property type="entry name" value="TBCC"/>
    <property type="match status" value="1"/>
</dbReference>
<keyword evidence="2" id="KW-0143">Chaperone</keyword>
<dbReference type="EMBL" id="ML120429">
    <property type="protein sequence ID" value="RPA95151.1"/>
    <property type="molecule type" value="Genomic_DNA"/>
</dbReference>
<dbReference type="InterPro" id="IPR006599">
    <property type="entry name" value="CARP_motif"/>
</dbReference>
<evidence type="ECO:0000256" key="2">
    <source>
        <dbReference type="ARBA" id="ARBA00023186"/>
    </source>
</evidence>
<proteinExistence type="inferred from homology"/>
<dbReference type="PANTHER" id="PTHR15139">
    <property type="entry name" value="TUBULIN FOLDING COFACTOR C"/>
    <property type="match status" value="1"/>
</dbReference>
<keyword evidence="6" id="KW-1185">Reference proteome</keyword>
<dbReference type="GO" id="GO:0007023">
    <property type="term" value="P:post-chaperonin tubulin folding pathway"/>
    <property type="evidence" value="ECO:0007669"/>
    <property type="project" value="InterPro"/>
</dbReference>
<dbReference type="InterPro" id="IPR017901">
    <property type="entry name" value="C-CAP_CF_C-like"/>
</dbReference>
<feature type="compositionally biased region" description="Low complexity" evidence="3">
    <location>
        <begin position="1"/>
        <end position="18"/>
    </location>
</feature>
<dbReference type="InterPro" id="IPR012945">
    <property type="entry name" value="Tubulin-bd_cofactor_C_dom"/>
</dbReference>
<dbReference type="InterPro" id="IPR027684">
    <property type="entry name" value="TBCC"/>
</dbReference>
<evidence type="ECO:0000259" key="4">
    <source>
        <dbReference type="PROSITE" id="PS51329"/>
    </source>
</evidence>
<organism evidence="5 6">
    <name type="scientific">Choiromyces venosus 120613-1</name>
    <dbReference type="NCBI Taxonomy" id="1336337"/>
    <lineage>
        <taxon>Eukaryota</taxon>
        <taxon>Fungi</taxon>
        <taxon>Dikarya</taxon>
        <taxon>Ascomycota</taxon>
        <taxon>Pezizomycotina</taxon>
        <taxon>Pezizomycetes</taxon>
        <taxon>Pezizales</taxon>
        <taxon>Tuberaceae</taxon>
        <taxon>Choiromyces</taxon>
    </lineage>
</organism>
<evidence type="ECO:0000313" key="6">
    <source>
        <dbReference type="Proteomes" id="UP000276215"/>
    </source>
</evidence>
<dbReference type="SMART" id="SM00673">
    <property type="entry name" value="CARP"/>
    <property type="match status" value="1"/>
</dbReference>
<evidence type="ECO:0000313" key="5">
    <source>
        <dbReference type="EMBL" id="RPA95151.1"/>
    </source>
</evidence>
<dbReference type="PROSITE" id="PS51329">
    <property type="entry name" value="C_CAP_COFACTOR_C"/>
    <property type="match status" value="1"/>
</dbReference>
<comment type="similarity">
    <text evidence="1">Belongs to the TBCC family.</text>
</comment>
<gene>
    <name evidence="5" type="ORF">L873DRAFT_1745890</name>
</gene>
<reference evidence="5 6" key="1">
    <citation type="journal article" date="2018" name="Nat. Ecol. Evol.">
        <title>Pezizomycetes genomes reveal the molecular basis of ectomycorrhizal truffle lifestyle.</title>
        <authorList>
            <person name="Murat C."/>
            <person name="Payen T."/>
            <person name="Noel B."/>
            <person name="Kuo A."/>
            <person name="Morin E."/>
            <person name="Chen J."/>
            <person name="Kohler A."/>
            <person name="Krizsan K."/>
            <person name="Balestrini R."/>
            <person name="Da Silva C."/>
            <person name="Montanini B."/>
            <person name="Hainaut M."/>
            <person name="Levati E."/>
            <person name="Barry K.W."/>
            <person name="Belfiori B."/>
            <person name="Cichocki N."/>
            <person name="Clum A."/>
            <person name="Dockter R.B."/>
            <person name="Fauchery L."/>
            <person name="Guy J."/>
            <person name="Iotti M."/>
            <person name="Le Tacon F."/>
            <person name="Lindquist E.A."/>
            <person name="Lipzen A."/>
            <person name="Malagnac F."/>
            <person name="Mello A."/>
            <person name="Molinier V."/>
            <person name="Miyauchi S."/>
            <person name="Poulain J."/>
            <person name="Riccioni C."/>
            <person name="Rubini A."/>
            <person name="Sitrit Y."/>
            <person name="Splivallo R."/>
            <person name="Traeger S."/>
            <person name="Wang M."/>
            <person name="Zifcakova L."/>
            <person name="Wipf D."/>
            <person name="Zambonelli A."/>
            <person name="Paolocci F."/>
            <person name="Nowrousian M."/>
            <person name="Ottonello S."/>
            <person name="Baldrian P."/>
            <person name="Spatafora J.W."/>
            <person name="Henrissat B."/>
            <person name="Nagy L.G."/>
            <person name="Aury J.M."/>
            <person name="Wincker P."/>
            <person name="Grigoriev I.V."/>
            <person name="Bonfante P."/>
            <person name="Martin F.M."/>
        </authorList>
    </citation>
    <scope>NUCLEOTIDE SEQUENCE [LARGE SCALE GENOMIC DNA]</scope>
    <source>
        <strain evidence="5 6">120613-1</strain>
    </source>
</reference>
<evidence type="ECO:0000256" key="3">
    <source>
        <dbReference type="SAM" id="MobiDB-lite"/>
    </source>
</evidence>
<dbReference type="Proteomes" id="UP000276215">
    <property type="component" value="Unassembled WGS sequence"/>
</dbReference>
<dbReference type="Gene3D" id="2.160.20.70">
    <property type="match status" value="1"/>
</dbReference>
<dbReference type="InterPro" id="IPR016098">
    <property type="entry name" value="CAP/MinC_C"/>
</dbReference>
<evidence type="ECO:0000256" key="1">
    <source>
        <dbReference type="ARBA" id="ARBA00008848"/>
    </source>
</evidence>
<name>A0A3N4JEP0_9PEZI</name>
<dbReference type="OrthoDB" id="194775at2759"/>
<feature type="domain" description="C-CAP/cofactor C-like" evidence="4">
    <location>
        <begin position="7"/>
        <end position="165"/>
    </location>
</feature>
<dbReference type="STRING" id="1336337.A0A3N4JEP0"/>
<dbReference type="GO" id="GO:0005737">
    <property type="term" value="C:cytoplasm"/>
    <property type="evidence" value="ECO:0007669"/>
    <property type="project" value="TreeGrafter"/>
</dbReference>
<protein>
    <submittedName>
        <fullName evidence="5">TBCC-domain-containing protein</fullName>
    </submittedName>
</protein>
<dbReference type="GO" id="GO:0007021">
    <property type="term" value="P:tubulin complex assembly"/>
    <property type="evidence" value="ECO:0007669"/>
    <property type="project" value="TreeGrafter"/>
</dbReference>
<feature type="region of interest" description="Disordered" evidence="3">
    <location>
        <begin position="1"/>
        <end position="24"/>
    </location>
</feature>
<dbReference type="PANTHER" id="PTHR15139:SF0">
    <property type="entry name" value="TUBULIN-SPECIFIC CHAPERONE C"/>
    <property type="match status" value="1"/>
</dbReference>
<dbReference type="AlphaFoldDB" id="A0A3N4JEP0"/>
<sequence length="218" mass="23930">MKTSSSTPQSSTTPTATSDEPKADNLTISNLSGKYINHTQPPSTASTTSSLLLSSISTSIILFPPTSTPLFSSAAVKNVTNTLLFLSGAINGPIHITSLSNTTILIACRQFRMHDANNVDVYLLCSSRPIIEDCSGVRFAPLDVDVGGEWRSVRNLWDQVDDFKWLKSGHSPNWEVMEEEERVGKDVWGEIMRWKVADVVKEEEEVVRGVLGKYVRGG</sequence>